<dbReference type="Pfam" id="PF01553">
    <property type="entry name" value="Acyltransferase"/>
    <property type="match status" value="1"/>
</dbReference>
<proteinExistence type="predicted"/>
<evidence type="ECO:0000256" key="3">
    <source>
        <dbReference type="ARBA" id="ARBA00023315"/>
    </source>
</evidence>
<evidence type="ECO:0000256" key="2">
    <source>
        <dbReference type="ARBA" id="ARBA00022679"/>
    </source>
</evidence>
<dbReference type="SMART" id="SM00563">
    <property type="entry name" value="PlsC"/>
    <property type="match status" value="1"/>
</dbReference>
<dbReference type="EMBL" id="DRGM01000167">
    <property type="protein sequence ID" value="HEA18001.1"/>
    <property type="molecule type" value="Genomic_DNA"/>
</dbReference>
<dbReference type="GO" id="GO:0006654">
    <property type="term" value="P:phosphatidic acid biosynthetic process"/>
    <property type="evidence" value="ECO:0007669"/>
    <property type="project" value="TreeGrafter"/>
</dbReference>
<gene>
    <name evidence="6" type="ORF">ENH88_16455</name>
</gene>
<comment type="caution">
    <text evidence="6">The sequence shown here is derived from an EMBL/GenBank/DDBJ whole genome shotgun (WGS) entry which is preliminary data.</text>
</comment>
<comment type="pathway">
    <text evidence="1">Lipid metabolism.</text>
</comment>
<keyword evidence="3 6" id="KW-0012">Acyltransferase</keyword>
<protein>
    <submittedName>
        <fullName evidence="6">1-acyl-sn-glycerol-3-phosphate acyltransferase</fullName>
    </submittedName>
</protein>
<organism evidence="6">
    <name type="scientific">Pseudoalteromonas prydzensis</name>
    <dbReference type="NCBI Taxonomy" id="182141"/>
    <lineage>
        <taxon>Bacteria</taxon>
        <taxon>Pseudomonadati</taxon>
        <taxon>Pseudomonadota</taxon>
        <taxon>Gammaproteobacteria</taxon>
        <taxon>Alteromonadales</taxon>
        <taxon>Pseudoalteromonadaceae</taxon>
        <taxon>Pseudoalteromonas</taxon>
    </lineage>
</organism>
<dbReference type="PANTHER" id="PTHR10434:SF66">
    <property type="entry name" value="PHOSPHOLIPID_GLYCEROL ACYLTRANSFERASE DOMAIN-CONTAINING PROTEIN"/>
    <property type="match status" value="1"/>
</dbReference>
<evidence type="ECO:0000256" key="1">
    <source>
        <dbReference type="ARBA" id="ARBA00005189"/>
    </source>
</evidence>
<keyword evidence="4" id="KW-1133">Transmembrane helix</keyword>
<dbReference type="CDD" id="cd07989">
    <property type="entry name" value="LPLAT_AGPAT-like"/>
    <property type="match status" value="1"/>
</dbReference>
<keyword evidence="2" id="KW-0808">Transferase</keyword>
<dbReference type="PANTHER" id="PTHR10434">
    <property type="entry name" value="1-ACYL-SN-GLYCEROL-3-PHOSPHATE ACYLTRANSFERASE"/>
    <property type="match status" value="1"/>
</dbReference>
<reference evidence="6" key="1">
    <citation type="journal article" date="2020" name="mSystems">
        <title>Genome- and Community-Level Interaction Insights into Carbon Utilization and Element Cycling Functions of Hydrothermarchaeota in Hydrothermal Sediment.</title>
        <authorList>
            <person name="Zhou Z."/>
            <person name="Liu Y."/>
            <person name="Xu W."/>
            <person name="Pan J."/>
            <person name="Luo Z.H."/>
            <person name="Li M."/>
        </authorList>
    </citation>
    <scope>NUCLEOTIDE SEQUENCE [LARGE SCALE GENOMIC DNA]</scope>
    <source>
        <strain evidence="6">HyVt-346</strain>
    </source>
</reference>
<evidence type="ECO:0000313" key="6">
    <source>
        <dbReference type="EMBL" id="HEA18001.1"/>
    </source>
</evidence>
<feature type="transmembrane region" description="Helical" evidence="4">
    <location>
        <begin position="60"/>
        <end position="79"/>
    </location>
</feature>
<keyword evidence="4" id="KW-0812">Transmembrane</keyword>
<feature type="transmembrane region" description="Helical" evidence="4">
    <location>
        <begin position="12"/>
        <end position="39"/>
    </location>
</feature>
<dbReference type="Proteomes" id="UP000886188">
    <property type="component" value="Unassembled WGS sequence"/>
</dbReference>
<evidence type="ECO:0000256" key="4">
    <source>
        <dbReference type="SAM" id="Phobius"/>
    </source>
</evidence>
<accession>A0A7V1D138</accession>
<evidence type="ECO:0000259" key="5">
    <source>
        <dbReference type="SMART" id="SM00563"/>
    </source>
</evidence>
<dbReference type="InterPro" id="IPR002123">
    <property type="entry name" value="Plipid/glycerol_acylTrfase"/>
</dbReference>
<name>A0A7V1D138_9GAMM</name>
<feature type="domain" description="Phospholipid/glycerol acyltransferase" evidence="5">
    <location>
        <begin position="91"/>
        <end position="199"/>
    </location>
</feature>
<dbReference type="SUPFAM" id="SSF69593">
    <property type="entry name" value="Glycerol-3-phosphate (1)-acyltransferase"/>
    <property type="match status" value="1"/>
</dbReference>
<sequence>MLANCVNKVNYVWRIFATGLCFSLFGFGGVVLTLLVLPLQRLFESSETKRKYQARLTVHYCFKAFVAMMHTLGVIHFSIEDKTRFADLKGQLVLANHPSLIDVVVLISVIKDADCVVKAHLFKNLFMRGVIKSTGYISNQDPQELLVECQASLAAGNNLIIFPEGTRSQPNTGLKFKRGAANIVLRCQASVSCVLIKMQPSTLTKGTPWYKVTATRAHFMMKFTSVEFKNNNNLNDEPPSMQARYLTRQLQDYFSEELRRYERIKK</sequence>
<dbReference type="AlphaFoldDB" id="A0A7V1D138"/>
<keyword evidence="4" id="KW-0472">Membrane</keyword>
<dbReference type="GO" id="GO:0003841">
    <property type="term" value="F:1-acylglycerol-3-phosphate O-acyltransferase activity"/>
    <property type="evidence" value="ECO:0007669"/>
    <property type="project" value="TreeGrafter"/>
</dbReference>
<dbReference type="RefSeq" id="WP_304183826.1">
    <property type="nucleotide sequence ID" value="NZ_DRGM01000167.1"/>
</dbReference>